<evidence type="ECO:0000313" key="8">
    <source>
        <dbReference type="EMBL" id="SFU09826.1"/>
    </source>
</evidence>
<dbReference type="Pfam" id="PF00962">
    <property type="entry name" value="A_deaminase"/>
    <property type="match status" value="1"/>
</dbReference>
<dbReference type="EMBL" id="FPBD01000008">
    <property type="protein sequence ID" value="SFU09826.1"/>
    <property type="molecule type" value="Genomic_DNA"/>
</dbReference>
<comment type="cofactor">
    <cofactor evidence="1">
        <name>Zn(2+)</name>
        <dbReference type="ChEBI" id="CHEBI:29105"/>
    </cofactor>
</comment>
<dbReference type="GO" id="GO:0004000">
    <property type="term" value="F:adenosine deaminase activity"/>
    <property type="evidence" value="ECO:0007669"/>
    <property type="project" value="TreeGrafter"/>
</dbReference>
<dbReference type="SUPFAM" id="SSF51556">
    <property type="entry name" value="Metallo-dependent hydrolases"/>
    <property type="match status" value="1"/>
</dbReference>
<keyword evidence="6" id="KW-0862">Zinc</keyword>
<evidence type="ECO:0000256" key="4">
    <source>
        <dbReference type="ARBA" id="ARBA00022723"/>
    </source>
</evidence>
<dbReference type="PANTHER" id="PTHR11409">
    <property type="entry name" value="ADENOSINE DEAMINASE"/>
    <property type="match status" value="1"/>
</dbReference>
<evidence type="ECO:0000256" key="1">
    <source>
        <dbReference type="ARBA" id="ARBA00001947"/>
    </source>
</evidence>
<evidence type="ECO:0000256" key="2">
    <source>
        <dbReference type="ARBA" id="ARBA00006676"/>
    </source>
</evidence>
<evidence type="ECO:0000256" key="6">
    <source>
        <dbReference type="ARBA" id="ARBA00022833"/>
    </source>
</evidence>
<dbReference type="PANTHER" id="PTHR11409:SF43">
    <property type="entry name" value="ADENOSINE DEAMINASE"/>
    <property type="match status" value="1"/>
</dbReference>
<dbReference type="InterPro" id="IPR006330">
    <property type="entry name" value="Ado/ade_deaminase"/>
</dbReference>
<reference evidence="9" key="1">
    <citation type="submission" date="2016-10" db="EMBL/GenBank/DDBJ databases">
        <authorList>
            <person name="Varghese N."/>
            <person name="Submissions S."/>
        </authorList>
    </citation>
    <scope>NUCLEOTIDE SEQUENCE [LARGE SCALE GENOMIC DNA]</scope>
    <source>
        <strain evidence="9">DSM 17465</strain>
    </source>
</reference>
<dbReference type="GO" id="GO:0005829">
    <property type="term" value="C:cytosol"/>
    <property type="evidence" value="ECO:0007669"/>
    <property type="project" value="TreeGrafter"/>
</dbReference>
<accession>A0A1I7DE05</accession>
<dbReference type="NCBIfam" id="TIGR01430">
    <property type="entry name" value="aden_deam"/>
    <property type="match status" value="1"/>
</dbReference>
<evidence type="ECO:0000256" key="3">
    <source>
        <dbReference type="ARBA" id="ARBA00012784"/>
    </source>
</evidence>
<dbReference type="GO" id="GO:0043103">
    <property type="term" value="P:hypoxanthine salvage"/>
    <property type="evidence" value="ECO:0007669"/>
    <property type="project" value="TreeGrafter"/>
</dbReference>
<dbReference type="EC" id="3.5.4.4" evidence="3"/>
<sequence length="334" mass="37292">MTNMLRSMPKVELHTHIDCSLDYKTASLLKPGMRLAEYKEAFVAPEKCKDLVQFLQCIDPALALMQTRLALQVSVDGLIRQLAADNVLYAEIRFAPHLHTRNGLRPEEVVETVLAQMFESSEREGIYCRLILCTLRHFSKEQSYEVADLVARYQTQGVVALDLAADEANFPLDEHIAAFRRANTLGLNTIAHAGEARGADSVLETLENLGVSRIGHGVRSVEDPRVLERVVKDGIHLEVCPTCNIQTDVFPKLKDHSLGQLKQAGVKFSLNTDARATTGVSLTEEYERVARTFDWTEQDFLTSSRMALDASFALEDIKRSIQEKLAAYEAASVE</sequence>
<evidence type="ECO:0000313" key="9">
    <source>
        <dbReference type="Proteomes" id="UP000183371"/>
    </source>
</evidence>
<dbReference type="InterPro" id="IPR001365">
    <property type="entry name" value="A_deaminase_dom"/>
</dbReference>
<keyword evidence="4" id="KW-0479">Metal-binding</keyword>
<dbReference type="GO" id="GO:0046103">
    <property type="term" value="P:inosine biosynthetic process"/>
    <property type="evidence" value="ECO:0007669"/>
    <property type="project" value="TreeGrafter"/>
</dbReference>
<dbReference type="GO" id="GO:0006154">
    <property type="term" value="P:adenosine catabolic process"/>
    <property type="evidence" value="ECO:0007669"/>
    <property type="project" value="TreeGrafter"/>
</dbReference>
<keyword evidence="5" id="KW-0378">Hydrolase</keyword>
<dbReference type="GO" id="GO:0046872">
    <property type="term" value="F:metal ion binding"/>
    <property type="evidence" value="ECO:0007669"/>
    <property type="project" value="UniProtKB-KW"/>
</dbReference>
<dbReference type="AlphaFoldDB" id="A0A1I7DE05"/>
<protein>
    <recommendedName>
        <fullName evidence="3">adenosine deaminase</fullName>
        <ecNumber evidence="3">3.5.4.4</ecNumber>
    </recommendedName>
</protein>
<gene>
    <name evidence="8" type="ORF">SAMN05444141_108198</name>
</gene>
<keyword evidence="9" id="KW-1185">Reference proteome</keyword>
<evidence type="ECO:0000256" key="5">
    <source>
        <dbReference type="ARBA" id="ARBA00022801"/>
    </source>
</evidence>
<feature type="domain" description="Adenosine deaminase" evidence="7">
    <location>
        <begin position="9"/>
        <end position="327"/>
    </location>
</feature>
<evidence type="ECO:0000259" key="7">
    <source>
        <dbReference type="Pfam" id="PF00962"/>
    </source>
</evidence>
<dbReference type="Gene3D" id="3.20.20.140">
    <property type="entry name" value="Metal-dependent hydrolases"/>
    <property type="match status" value="1"/>
</dbReference>
<organism evidence="8 9">
    <name type="scientific">Pseudovibrio denitrificans</name>
    <dbReference type="NCBI Taxonomy" id="258256"/>
    <lineage>
        <taxon>Bacteria</taxon>
        <taxon>Pseudomonadati</taxon>
        <taxon>Pseudomonadota</taxon>
        <taxon>Alphaproteobacteria</taxon>
        <taxon>Hyphomicrobiales</taxon>
        <taxon>Stappiaceae</taxon>
        <taxon>Pseudovibrio</taxon>
    </lineage>
</organism>
<dbReference type="InterPro" id="IPR032466">
    <property type="entry name" value="Metal_Hydrolase"/>
</dbReference>
<dbReference type="RefSeq" id="WP_054783747.1">
    <property type="nucleotide sequence ID" value="NZ_FPBD01000008.1"/>
</dbReference>
<dbReference type="Proteomes" id="UP000183371">
    <property type="component" value="Unassembled WGS sequence"/>
</dbReference>
<name>A0A1I7DE05_9HYPH</name>
<comment type="similarity">
    <text evidence="2">Belongs to the metallo-dependent hydrolases superfamily. Adenosine and AMP deaminases family.</text>
</comment>
<proteinExistence type="inferred from homology"/>